<evidence type="ECO:0000313" key="1">
    <source>
        <dbReference type="Proteomes" id="UP000095286"/>
    </source>
</evidence>
<name>A0AC35UEY0_9BILA</name>
<proteinExistence type="predicted"/>
<dbReference type="Proteomes" id="UP000095286">
    <property type="component" value="Unplaced"/>
</dbReference>
<protein>
    <submittedName>
        <fullName evidence="2">Transmembrane domain-containing protein</fullName>
    </submittedName>
</protein>
<accession>A0AC35UEY0</accession>
<sequence length="730" mass="82923">MKLLISITTLICSLVTLVVSLLVFNASRFGLTNKGNYYSVNIKFLPSTTKIYHQNELVTTGYVYFNDYECIYSLESVEDNLKLRQGNDDTRVGFYLQSEGNVKDFCANLNSEGRGITQTSKSLYYFATIINILLVILLIYLLCAQNYQYDRKIPKFAMMVSVVAILFMLPALILNIISRTNFYDRLNIDEIAVQDNLLPNVNYNYLFIVAVVVSIIGLLLVILLMHLLLAKDHFCCRRTSHHGSYGFHNDSHVDTTIHSPFKKNGVSKNEIDTSTGIITHHHLSTIDEITKEDAPKESSNDGYLKINHYFADISHLNPNLISVFQNNIRVFNGSVGFNEYECIYTPQIIEFDKDLDQGYVNTVNINFKIGAREVDLCRQIILVGKPFFWQTSNGIFYQGVCVQAVIIIFLCLIPFMGKKDKKLAKAIFIISLIDIISATISIIIGVSAKKSFYARHSLTDNSLLLNMPEIELNGVFVSSTLCIIASQIILALLMMKNIQISEIKNSVGETLLGSFYVVDISKIEPSSTVLQHTNETITNGTLIYDENECHLIKDQIIKGEELNLLRTHKYITDVNFIIKKKRSNDTVDLCLNIRTINNNLFTNGMLILKTTEIIQALITLALIPLTCGWCNHRHIPNLFFAVILTNIMTMSFAFILVFSAHVKFYERYGISSYDVDLNRLPAPYVDRMLVITSMIGILGQTLLACMFHKQWITEKHQEEALEMKTTNNHY</sequence>
<reference evidence="2" key="1">
    <citation type="submission" date="2016-11" db="UniProtKB">
        <authorList>
            <consortium name="WormBaseParasite"/>
        </authorList>
    </citation>
    <scope>IDENTIFICATION</scope>
    <source>
        <strain evidence="2">KR3021</strain>
    </source>
</reference>
<dbReference type="WBParaSite" id="RSKR_0001072750.1">
    <property type="protein sequence ID" value="RSKR_0001072750.1"/>
    <property type="gene ID" value="RSKR_0001072750"/>
</dbReference>
<evidence type="ECO:0000313" key="2">
    <source>
        <dbReference type="WBParaSite" id="RSKR_0001072750.1"/>
    </source>
</evidence>
<organism evidence="1 2">
    <name type="scientific">Rhabditophanes sp. KR3021</name>
    <dbReference type="NCBI Taxonomy" id="114890"/>
    <lineage>
        <taxon>Eukaryota</taxon>
        <taxon>Metazoa</taxon>
        <taxon>Ecdysozoa</taxon>
        <taxon>Nematoda</taxon>
        <taxon>Chromadorea</taxon>
        <taxon>Rhabditida</taxon>
        <taxon>Tylenchina</taxon>
        <taxon>Panagrolaimomorpha</taxon>
        <taxon>Strongyloidoidea</taxon>
        <taxon>Alloionematidae</taxon>
        <taxon>Rhabditophanes</taxon>
    </lineage>
</organism>